<keyword evidence="4" id="KW-0808">Transferase</keyword>
<keyword evidence="9" id="KW-0472">Membrane</keyword>
<evidence type="ECO:0000313" key="13">
    <source>
        <dbReference type="Proteomes" id="UP000767291"/>
    </source>
</evidence>
<dbReference type="InterPro" id="IPR003594">
    <property type="entry name" value="HATPase_dom"/>
</dbReference>
<organism evidence="12 13">
    <name type="scientific">Metaclostridioides mangenotii</name>
    <dbReference type="NCBI Taxonomy" id="1540"/>
    <lineage>
        <taxon>Bacteria</taxon>
        <taxon>Bacillati</taxon>
        <taxon>Bacillota</taxon>
        <taxon>Clostridia</taxon>
        <taxon>Peptostreptococcales</taxon>
        <taxon>Peptostreptococcaceae</taxon>
        <taxon>Metaclostridioides</taxon>
    </lineage>
</organism>
<evidence type="ECO:0000259" key="10">
    <source>
        <dbReference type="Pfam" id="PF02518"/>
    </source>
</evidence>
<dbReference type="PANTHER" id="PTHR24421:SF10">
    <property type="entry name" value="NITRATE_NITRITE SENSOR PROTEIN NARQ"/>
    <property type="match status" value="1"/>
</dbReference>
<keyword evidence="9" id="KW-0812">Transmembrane</keyword>
<evidence type="ECO:0000256" key="9">
    <source>
        <dbReference type="SAM" id="Phobius"/>
    </source>
</evidence>
<dbReference type="GO" id="GO:0016301">
    <property type="term" value="F:kinase activity"/>
    <property type="evidence" value="ECO:0007669"/>
    <property type="project" value="UniProtKB-KW"/>
</dbReference>
<dbReference type="InterPro" id="IPR011712">
    <property type="entry name" value="Sig_transdc_His_kin_sub3_dim/P"/>
</dbReference>
<proteinExistence type="predicted"/>
<comment type="catalytic activity">
    <reaction evidence="1">
        <text>ATP + protein L-histidine = ADP + protein N-phospho-L-histidine.</text>
        <dbReference type="EC" id="2.7.13.3"/>
    </reaction>
</comment>
<feature type="transmembrane region" description="Helical" evidence="9">
    <location>
        <begin position="107"/>
        <end position="125"/>
    </location>
</feature>
<dbReference type="InterPro" id="IPR036890">
    <property type="entry name" value="HATPase_C_sf"/>
</dbReference>
<sequence>MIIAFSLSKFSQAPDIVIILLFIIVINNQVRFFSFQDREVPLFISLFLEFILLIILSSYIKNFNTLFLIPLIVDISFFIDKIYKYTLFIASLILGAYLSYKISLFNALEAFFIYSIVIALCQYINSEYTSKIKYLEINENLKISKDLLKRNNKDLEVYASSVEQLAILKERNRISREIHDSVGHSMSTTIIQLGAIEKLLEGKPEVAELVSGLREFVKENFQEVRSTVTDLKPDEYENYQNLFKIKELVENFKKLTDCDVKLTISKNTWSLSQKQSITLYRVIQESLSNSLRHGKASEVKIYIMFNKSDVITTISDNGIGCIKIDKGNGINSINERIYELNGKVEFLNSQSGFTVKATVPRIFGGGLIE</sequence>
<dbReference type="RefSeq" id="WP_209456028.1">
    <property type="nucleotide sequence ID" value="NZ_BAAACS010000012.1"/>
</dbReference>
<keyword evidence="6 12" id="KW-0418">Kinase</keyword>
<keyword evidence="13" id="KW-1185">Reference proteome</keyword>
<feature type="transmembrane region" description="Helical" evidence="9">
    <location>
        <begin position="82"/>
        <end position="100"/>
    </location>
</feature>
<dbReference type="Pfam" id="PF02518">
    <property type="entry name" value="HATPase_c"/>
    <property type="match status" value="1"/>
</dbReference>
<keyword evidence="9" id="KW-1133">Transmembrane helix</keyword>
<dbReference type="Pfam" id="PF07730">
    <property type="entry name" value="HisKA_3"/>
    <property type="match status" value="1"/>
</dbReference>
<gene>
    <name evidence="12" type="ORF">J2Z43_000922</name>
</gene>
<feature type="transmembrane region" description="Helical" evidence="9">
    <location>
        <begin position="12"/>
        <end position="30"/>
    </location>
</feature>
<dbReference type="Proteomes" id="UP000767291">
    <property type="component" value="Unassembled WGS sequence"/>
</dbReference>
<dbReference type="EC" id="2.7.13.3" evidence="2"/>
<accession>A0ABS4E9A8</accession>
<dbReference type="InterPro" id="IPR050482">
    <property type="entry name" value="Sensor_HK_TwoCompSys"/>
</dbReference>
<feature type="domain" description="Histidine kinase/HSP90-like ATPase" evidence="10">
    <location>
        <begin position="276"/>
        <end position="322"/>
    </location>
</feature>
<evidence type="ECO:0000256" key="7">
    <source>
        <dbReference type="ARBA" id="ARBA00022840"/>
    </source>
</evidence>
<evidence type="ECO:0000256" key="3">
    <source>
        <dbReference type="ARBA" id="ARBA00022553"/>
    </source>
</evidence>
<evidence type="ECO:0000256" key="5">
    <source>
        <dbReference type="ARBA" id="ARBA00022741"/>
    </source>
</evidence>
<reference evidence="12 13" key="1">
    <citation type="submission" date="2021-03" db="EMBL/GenBank/DDBJ databases">
        <title>Genomic Encyclopedia of Type Strains, Phase IV (KMG-IV): sequencing the most valuable type-strain genomes for metagenomic binning, comparative biology and taxonomic classification.</title>
        <authorList>
            <person name="Goeker M."/>
        </authorList>
    </citation>
    <scope>NUCLEOTIDE SEQUENCE [LARGE SCALE GENOMIC DNA]</scope>
    <source>
        <strain evidence="12 13">DSM 1289</strain>
    </source>
</reference>
<name>A0ABS4E9A8_9FIRM</name>
<evidence type="ECO:0000256" key="2">
    <source>
        <dbReference type="ARBA" id="ARBA00012438"/>
    </source>
</evidence>
<keyword evidence="7" id="KW-0067">ATP-binding</keyword>
<evidence type="ECO:0000259" key="11">
    <source>
        <dbReference type="Pfam" id="PF07730"/>
    </source>
</evidence>
<evidence type="ECO:0000256" key="6">
    <source>
        <dbReference type="ARBA" id="ARBA00022777"/>
    </source>
</evidence>
<dbReference type="EMBL" id="JAGGJX010000001">
    <property type="protein sequence ID" value="MBP1854532.1"/>
    <property type="molecule type" value="Genomic_DNA"/>
</dbReference>
<keyword evidence="5" id="KW-0547">Nucleotide-binding</keyword>
<dbReference type="Gene3D" id="3.30.565.10">
    <property type="entry name" value="Histidine kinase-like ATPase, C-terminal domain"/>
    <property type="match status" value="1"/>
</dbReference>
<evidence type="ECO:0000256" key="1">
    <source>
        <dbReference type="ARBA" id="ARBA00000085"/>
    </source>
</evidence>
<keyword evidence="8" id="KW-0902">Two-component regulatory system</keyword>
<dbReference type="SUPFAM" id="SSF55874">
    <property type="entry name" value="ATPase domain of HSP90 chaperone/DNA topoisomerase II/histidine kinase"/>
    <property type="match status" value="1"/>
</dbReference>
<feature type="domain" description="Signal transduction histidine kinase subgroup 3 dimerisation and phosphoacceptor" evidence="11">
    <location>
        <begin position="170"/>
        <end position="235"/>
    </location>
</feature>
<feature type="transmembrane region" description="Helical" evidence="9">
    <location>
        <begin position="42"/>
        <end position="62"/>
    </location>
</feature>
<dbReference type="CDD" id="cd16917">
    <property type="entry name" value="HATPase_UhpB-NarQ-NarX-like"/>
    <property type="match status" value="1"/>
</dbReference>
<dbReference type="Gene3D" id="1.20.5.1930">
    <property type="match status" value="1"/>
</dbReference>
<evidence type="ECO:0000256" key="8">
    <source>
        <dbReference type="ARBA" id="ARBA00023012"/>
    </source>
</evidence>
<evidence type="ECO:0000313" key="12">
    <source>
        <dbReference type="EMBL" id="MBP1854532.1"/>
    </source>
</evidence>
<protein>
    <recommendedName>
        <fullName evidence="2">histidine kinase</fullName>
        <ecNumber evidence="2">2.7.13.3</ecNumber>
    </recommendedName>
</protein>
<comment type="caution">
    <text evidence="12">The sequence shown here is derived from an EMBL/GenBank/DDBJ whole genome shotgun (WGS) entry which is preliminary data.</text>
</comment>
<evidence type="ECO:0000256" key="4">
    <source>
        <dbReference type="ARBA" id="ARBA00022679"/>
    </source>
</evidence>
<keyword evidence="3" id="KW-0597">Phosphoprotein</keyword>
<dbReference type="PANTHER" id="PTHR24421">
    <property type="entry name" value="NITRATE/NITRITE SENSOR PROTEIN NARX-RELATED"/>
    <property type="match status" value="1"/>
</dbReference>